<accession>A0A1H3GD31</accession>
<dbReference type="InterPro" id="IPR004089">
    <property type="entry name" value="MCPsignal_dom"/>
</dbReference>
<protein>
    <submittedName>
        <fullName evidence="17">Methyl-accepting chemotaxis sensory transducer with TarH sensor</fullName>
    </submittedName>
</protein>
<reference evidence="17 18" key="1">
    <citation type="submission" date="2016-10" db="EMBL/GenBank/DDBJ databases">
        <authorList>
            <person name="de Groot N.N."/>
        </authorList>
    </citation>
    <scope>NUCLEOTIDE SEQUENCE [LARGE SCALE GENOMIC DNA]</scope>
    <source>
        <strain evidence="17 18">DSM 19219</strain>
    </source>
</reference>
<dbReference type="GO" id="GO:0006935">
    <property type="term" value="P:chemotaxis"/>
    <property type="evidence" value="ECO:0007669"/>
    <property type="project" value="UniProtKB-KW"/>
</dbReference>
<evidence type="ECO:0000256" key="1">
    <source>
        <dbReference type="ARBA" id="ARBA00004429"/>
    </source>
</evidence>
<dbReference type="InterPro" id="IPR004090">
    <property type="entry name" value="Chemotax_Me-accpt_rcpt"/>
</dbReference>
<dbReference type="SMART" id="SM00283">
    <property type="entry name" value="MA"/>
    <property type="match status" value="1"/>
</dbReference>
<gene>
    <name evidence="17" type="ORF">SAMN05443545_10979</name>
</gene>
<keyword evidence="18" id="KW-1185">Reference proteome</keyword>
<keyword evidence="9 11" id="KW-0807">Transducer</keyword>
<feature type="transmembrane region" description="Helical" evidence="14">
    <location>
        <begin position="195"/>
        <end position="218"/>
    </location>
</feature>
<dbReference type="PROSITE" id="PS50111">
    <property type="entry name" value="CHEMOTAXIS_TRANSDUC_2"/>
    <property type="match status" value="1"/>
</dbReference>
<dbReference type="AlphaFoldDB" id="A0A1H3GD31"/>
<dbReference type="Pfam" id="PF00015">
    <property type="entry name" value="MCPsignal"/>
    <property type="match status" value="1"/>
</dbReference>
<evidence type="ECO:0000256" key="13">
    <source>
        <dbReference type="SAM" id="MobiDB-lite"/>
    </source>
</evidence>
<evidence type="ECO:0000256" key="4">
    <source>
        <dbReference type="ARBA" id="ARBA00022500"/>
    </source>
</evidence>
<keyword evidence="2" id="KW-1003">Cell membrane</keyword>
<dbReference type="SMART" id="SM00304">
    <property type="entry name" value="HAMP"/>
    <property type="match status" value="1"/>
</dbReference>
<evidence type="ECO:0000256" key="9">
    <source>
        <dbReference type="ARBA" id="ARBA00023224"/>
    </source>
</evidence>
<dbReference type="RefSeq" id="WP_280513663.1">
    <property type="nucleotide sequence ID" value="NZ_BMXH01000007.1"/>
</dbReference>
<dbReference type="GO" id="GO:0007165">
    <property type="term" value="P:signal transduction"/>
    <property type="evidence" value="ECO:0007669"/>
    <property type="project" value="UniProtKB-KW"/>
</dbReference>
<feature type="region of interest" description="Disordered" evidence="13">
    <location>
        <begin position="527"/>
        <end position="572"/>
    </location>
</feature>
<evidence type="ECO:0000259" key="16">
    <source>
        <dbReference type="PROSITE" id="PS50885"/>
    </source>
</evidence>
<dbReference type="CDD" id="cd11386">
    <property type="entry name" value="MCP_signal"/>
    <property type="match status" value="1"/>
</dbReference>
<evidence type="ECO:0000313" key="18">
    <source>
        <dbReference type="Proteomes" id="UP000198500"/>
    </source>
</evidence>
<dbReference type="CDD" id="cd06225">
    <property type="entry name" value="HAMP"/>
    <property type="match status" value="1"/>
</dbReference>
<dbReference type="EMBL" id="FNNI01000009">
    <property type="protein sequence ID" value="SDY01252.1"/>
    <property type="molecule type" value="Genomic_DNA"/>
</dbReference>
<dbReference type="Gene3D" id="1.10.287.950">
    <property type="entry name" value="Methyl-accepting chemotaxis protein"/>
    <property type="match status" value="1"/>
</dbReference>
<dbReference type="PANTHER" id="PTHR43531:SF14">
    <property type="entry name" value="METHYL-ACCEPTING CHEMOTAXIS PROTEIN I-RELATED"/>
    <property type="match status" value="1"/>
</dbReference>
<comment type="subcellular location">
    <subcellularLocation>
        <location evidence="1">Cell inner membrane</location>
        <topology evidence="1">Multi-pass membrane protein</topology>
    </subcellularLocation>
</comment>
<evidence type="ECO:0000256" key="11">
    <source>
        <dbReference type="PROSITE-ProRule" id="PRU00284"/>
    </source>
</evidence>
<sequence>MKLLDNMTVRMSWALVLVVFALLVLVLSGLGLYAVNYSEDALARFDSVNVDQQSTLNRVNATMSHARMEMAEIHDALENATTQDDREAAIERAEALEDELAEAEAVMDTFLELPARDDHEALIDEVEASFSTLMDEALWPQQQALAGYGLTEYSNHLETAGELNDRFYQDAVDFFRAAESEGHSLYEDFFSVASLLKWSIIVALVISAVTVTVVLWGVTVNVIRPLNRVIGHFDLIAKGDLSEPIEQRGNNEIGRLFASLAHMQHSLADIVGTVRRSGGLIHQGAQEISQGNSDLSARTEQQAASLQETASSMEELTSTVTQNADNARQASQLAVDASRTATRGGEVVGDVVGTMREIDQSSRKVSDIIEVIDSIAFQTNILALNASVEAARAGEQGRGFAVVASEVRNLASRSSDAAREIRDLIEASVAKVETGTSLVDQAGKTMDDIVASVQRVTDIMDEIAAASEEQSHGIGQVNDAVTQMDQVTQQNAALVQQAANGASELEVEAGRLRDAVSLFRLAERDAPEAEGGVRLPHRQLPSSSGPQGKPAAEPTRSDRTVTRSTEEEWEAF</sequence>
<dbReference type="SUPFAM" id="SSF47170">
    <property type="entry name" value="Aspartate receptor, ligand-binding domain"/>
    <property type="match status" value="1"/>
</dbReference>
<feature type="domain" description="HAMP" evidence="16">
    <location>
        <begin position="220"/>
        <end position="272"/>
    </location>
</feature>
<feature type="domain" description="Methyl-accepting transducer" evidence="15">
    <location>
        <begin position="277"/>
        <end position="506"/>
    </location>
</feature>
<dbReference type="InterPro" id="IPR035440">
    <property type="entry name" value="4HB_MCP_dom_sf"/>
</dbReference>
<evidence type="ECO:0000256" key="5">
    <source>
        <dbReference type="ARBA" id="ARBA00022519"/>
    </source>
</evidence>
<feature type="transmembrane region" description="Helical" evidence="14">
    <location>
        <begin position="12"/>
        <end position="35"/>
    </location>
</feature>
<evidence type="ECO:0000256" key="3">
    <source>
        <dbReference type="ARBA" id="ARBA00022481"/>
    </source>
</evidence>
<keyword evidence="4" id="KW-0145">Chemotaxis</keyword>
<evidence type="ECO:0000256" key="14">
    <source>
        <dbReference type="SAM" id="Phobius"/>
    </source>
</evidence>
<feature type="compositionally biased region" description="Basic and acidic residues" evidence="13">
    <location>
        <begin position="555"/>
        <end position="566"/>
    </location>
</feature>
<evidence type="ECO:0000256" key="8">
    <source>
        <dbReference type="ARBA" id="ARBA00023136"/>
    </source>
</evidence>
<proteinExistence type="inferred from homology"/>
<dbReference type="SUPFAM" id="SSF58104">
    <property type="entry name" value="Methyl-accepting chemotaxis protein (MCP) signaling domain"/>
    <property type="match status" value="1"/>
</dbReference>
<keyword evidence="12" id="KW-0175">Coiled coil</keyword>
<dbReference type="PANTHER" id="PTHR43531">
    <property type="entry name" value="PROTEIN ICFG"/>
    <property type="match status" value="1"/>
</dbReference>
<dbReference type="InterPro" id="IPR051310">
    <property type="entry name" value="MCP_chemotaxis"/>
</dbReference>
<name>A0A1H3GD31_9GAMM</name>
<keyword evidence="5" id="KW-0997">Cell inner membrane</keyword>
<keyword evidence="7 14" id="KW-1133">Transmembrane helix</keyword>
<keyword evidence="6 14" id="KW-0812">Transmembrane</keyword>
<dbReference type="Pfam" id="PF00672">
    <property type="entry name" value="HAMP"/>
    <property type="match status" value="1"/>
</dbReference>
<comment type="similarity">
    <text evidence="10">Belongs to the methyl-accepting chemotaxis (MCP) protein family.</text>
</comment>
<evidence type="ECO:0000256" key="7">
    <source>
        <dbReference type="ARBA" id="ARBA00022989"/>
    </source>
</evidence>
<dbReference type="Pfam" id="PF02203">
    <property type="entry name" value="TarH"/>
    <property type="match status" value="1"/>
</dbReference>
<keyword evidence="3" id="KW-0488">Methylation</keyword>
<dbReference type="FunFam" id="1.10.287.950:FF:000001">
    <property type="entry name" value="Methyl-accepting chemotaxis sensory transducer"/>
    <property type="match status" value="1"/>
</dbReference>
<evidence type="ECO:0000256" key="10">
    <source>
        <dbReference type="ARBA" id="ARBA00029447"/>
    </source>
</evidence>
<evidence type="ECO:0000256" key="12">
    <source>
        <dbReference type="SAM" id="Coils"/>
    </source>
</evidence>
<evidence type="ECO:0000259" key="15">
    <source>
        <dbReference type="PROSITE" id="PS50111"/>
    </source>
</evidence>
<dbReference type="PRINTS" id="PR00260">
    <property type="entry name" value="CHEMTRNSDUCR"/>
</dbReference>
<dbReference type="PROSITE" id="PS50885">
    <property type="entry name" value="HAMP"/>
    <property type="match status" value="1"/>
</dbReference>
<evidence type="ECO:0000256" key="6">
    <source>
        <dbReference type="ARBA" id="ARBA00022692"/>
    </source>
</evidence>
<dbReference type="GO" id="GO:0004888">
    <property type="term" value="F:transmembrane signaling receptor activity"/>
    <property type="evidence" value="ECO:0007669"/>
    <property type="project" value="InterPro"/>
</dbReference>
<evidence type="ECO:0000256" key="2">
    <source>
        <dbReference type="ARBA" id="ARBA00022475"/>
    </source>
</evidence>
<keyword evidence="8 14" id="KW-0472">Membrane</keyword>
<feature type="coiled-coil region" evidence="12">
    <location>
        <begin position="79"/>
        <end position="113"/>
    </location>
</feature>
<dbReference type="InterPro" id="IPR003660">
    <property type="entry name" value="HAMP_dom"/>
</dbReference>
<evidence type="ECO:0000313" key="17">
    <source>
        <dbReference type="EMBL" id="SDY01252.1"/>
    </source>
</evidence>
<dbReference type="Gene3D" id="1.20.120.30">
    <property type="entry name" value="Aspartate receptor, ligand-binding domain"/>
    <property type="match status" value="1"/>
</dbReference>
<dbReference type="GO" id="GO:0005886">
    <property type="term" value="C:plasma membrane"/>
    <property type="evidence" value="ECO:0007669"/>
    <property type="project" value="UniProtKB-SubCell"/>
</dbReference>
<dbReference type="InterPro" id="IPR003122">
    <property type="entry name" value="Tar_rcpt_lig-bd"/>
</dbReference>
<dbReference type="STRING" id="574349.SAMN05443545_10979"/>
<dbReference type="Proteomes" id="UP000198500">
    <property type="component" value="Unassembled WGS sequence"/>
</dbReference>
<organism evidence="17 18">
    <name type="scientific">Aidingimonas halophila</name>
    <dbReference type="NCBI Taxonomy" id="574349"/>
    <lineage>
        <taxon>Bacteria</taxon>
        <taxon>Pseudomonadati</taxon>
        <taxon>Pseudomonadota</taxon>
        <taxon>Gammaproteobacteria</taxon>
        <taxon>Oceanospirillales</taxon>
        <taxon>Halomonadaceae</taxon>
        <taxon>Aidingimonas</taxon>
    </lineage>
</organism>